<dbReference type="InterPro" id="IPR036625">
    <property type="entry name" value="E3-bd_dom_sf"/>
</dbReference>
<evidence type="ECO:0000256" key="2">
    <source>
        <dbReference type="SAM" id="MobiDB-lite"/>
    </source>
</evidence>
<dbReference type="InterPro" id="IPR055370">
    <property type="entry name" value="Lsr2_DNA-bd"/>
</dbReference>
<dbReference type="InterPro" id="IPR042261">
    <property type="entry name" value="Lsr2-like_dimerization"/>
</dbReference>
<proteinExistence type="predicted"/>
<name>A0ABP3YX65_9PSEU</name>
<dbReference type="Pfam" id="PF11774">
    <property type="entry name" value="Lsr2"/>
    <property type="match status" value="1"/>
</dbReference>
<feature type="region of interest" description="Disordered" evidence="2">
    <location>
        <begin position="92"/>
        <end position="127"/>
    </location>
</feature>
<sequence>MPVDHRDAVERQIHAATISRSGPAGNARTGLPSAVPIRYRAHPDSSVRPGQAPGGPHAFPAARSIPAPTHRIGPGSAPDRQCARASFIIGTEIRTHPSPAPDPASGGFLRPSRSSSERQHPVAKQTTVTLVDDLDGSEADEQVEFAMDGKSYEIDLSSANSARLREALAPFISAARRTSGRRRSGGAVATARPSTDREQNQAIREWAQQQGMKISERGRIPSNVLEAYHKAH</sequence>
<feature type="region of interest" description="Disordered" evidence="2">
    <location>
        <begin position="179"/>
        <end position="201"/>
    </location>
</feature>
<evidence type="ECO:0000259" key="4">
    <source>
        <dbReference type="Pfam" id="PF23359"/>
    </source>
</evidence>
<gene>
    <name evidence="5" type="ORF">GCM10009559_73340</name>
</gene>
<dbReference type="Gene3D" id="3.30.60.230">
    <property type="entry name" value="Lsr2, dimerization domain"/>
    <property type="match status" value="1"/>
</dbReference>
<evidence type="ECO:0000313" key="5">
    <source>
        <dbReference type="EMBL" id="GAA0905387.1"/>
    </source>
</evidence>
<accession>A0ABP3YX65</accession>
<protein>
    <recommendedName>
        <fullName evidence="7">Lsr2 protein</fullName>
    </recommendedName>
</protein>
<evidence type="ECO:0000259" key="3">
    <source>
        <dbReference type="Pfam" id="PF11774"/>
    </source>
</evidence>
<keyword evidence="1" id="KW-0238">DNA-binding</keyword>
<feature type="domain" description="Lsr2 dimerization" evidence="3">
    <location>
        <begin position="123"/>
        <end position="178"/>
    </location>
</feature>
<dbReference type="Proteomes" id="UP001499967">
    <property type="component" value="Unassembled WGS sequence"/>
</dbReference>
<reference evidence="6" key="1">
    <citation type="journal article" date="2019" name="Int. J. Syst. Evol. Microbiol.">
        <title>The Global Catalogue of Microorganisms (GCM) 10K type strain sequencing project: providing services to taxonomists for standard genome sequencing and annotation.</title>
        <authorList>
            <consortium name="The Broad Institute Genomics Platform"/>
            <consortium name="The Broad Institute Genome Sequencing Center for Infectious Disease"/>
            <person name="Wu L."/>
            <person name="Ma J."/>
        </authorList>
    </citation>
    <scope>NUCLEOTIDE SEQUENCE [LARGE SCALE GENOMIC DNA]</scope>
    <source>
        <strain evidence="6">JCM 11117</strain>
    </source>
</reference>
<feature type="domain" description="Lsr2 DNA-binding" evidence="4">
    <location>
        <begin position="195"/>
        <end position="231"/>
    </location>
</feature>
<dbReference type="Pfam" id="PF23359">
    <property type="entry name" value="Lsr2_DNA-bd"/>
    <property type="match status" value="1"/>
</dbReference>
<comment type="caution">
    <text evidence="5">The sequence shown here is derived from an EMBL/GenBank/DDBJ whole genome shotgun (WGS) entry which is preliminary data.</text>
</comment>
<evidence type="ECO:0000256" key="1">
    <source>
        <dbReference type="ARBA" id="ARBA00023125"/>
    </source>
</evidence>
<keyword evidence="6" id="KW-1185">Reference proteome</keyword>
<organism evidence="5 6">
    <name type="scientific">Pseudonocardia zijingensis</name>
    <dbReference type="NCBI Taxonomy" id="153376"/>
    <lineage>
        <taxon>Bacteria</taxon>
        <taxon>Bacillati</taxon>
        <taxon>Actinomycetota</taxon>
        <taxon>Actinomycetes</taxon>
        <taxon>Pseudonocardiales</taxon>
        <taxon>Pseudonocardiaceae</taxon>
        <taxon>Pseudonocardia</taxon>
    </lineage>
</organism>
<evidence type="ECO:0008006" key="7">
    <source>
        <dbReference type="Google" id="ProtNLM"/>
    </source>
</evidence>
<dbReference type="InterPro" id="IPR024412">
    <property type="entry name" value="Lsr2_dim_dom"/>
</dbReference>
<dbReference type="EMBL" id="BAAAHP010000279">
    <property type="protein sequence ID" value="GAA0905387.1"/>
    <property type="molecule type" value="Genomic_DNA"/>
</dbReference>
<evidence type="ECO:0000313" key="6">
    <source>
        <dbReference type="Proteomes" id="UP001499967"/>
    </source>
</evidence>
<feature type="region of interest" description="Disordered" evidence="2">
    <location>
        <begin position="39"/>
        <end position="80"/>
    </location>
</feature>
<dbReference type="Gene3D" id="4.10.320.10">
    <property type="entry name" value="E3-binding domain"/>
    <property type="match status" value="1"/>
</dbReference>